<dbReference type="InterPro" id="IPR012132">
    <property type="entry name" value="GMC_OxRdtase"/>
</dbReference>
<dbReference type="Pfam" id="PF00732">
    <property type="entry name" value="GMC_oxred_N"/>
    <property type="match status" value="1"/>
</dbReference>
<dbReference type="Proteomes" id="UP000637769">
    <property type="component" value="Unassembled WGS sequence"/>
</dbReference>
<keyword evidence="4 5" id="KW-0274">FAD</keyword>
<evidence type="ECO:0000256" key="5">
    <source>
        <dbReference type="RuleBase" id="RU003968"/>
    </source>
</evidence>
<dbReference type="PROSITE" id="PS00623">
    <property type="entry name" value="GMC_OXRED_1"/>
    <property type="match status" value="1"/>
</dbReference>
<dbReference type="PIRSF" id="PIRSF000137">
    <property type="entry name" value="Alcohol_oxidase"/>
    <property type="match status" value="1"/>
</dbReference>
<dbReference type="SUPFAM" id="SSF51905">
    <property type="entry name" value="FAD/NAD(P)-binding domain"/>
    <property type="match status" value="1"/>
</dbReference>
<dbReference type="SUPFAM" id="SSF54373">
    <property type="entry name" value="FAD-linked reductases, C-terminal domain"/>
    <property type="match status" value="1"/>
</dbReference>
<dbReference type="InterPro" id="IPR007867">
    <property type="entry name" value="GMC_OxRtase_C"/>
</dbReference>
<dbReference type="Gene3D" id="3.30.560.10">
    <property type="entry name" value="Glucose Oxidase, domain 3"/>
    <property type="match status" value="1"/>
</dbReference>
<accession>A0ABQ1M1F6</accession>
<keyword evidence="9" id="KW-1185">Reference proteome</keyword>
<dbReference type="Pfam" id="PF05199">
    <property type="entry name" value="GMC_oxred_C"/>
    <property type="match status" value="1"/>
</dbReference>
<evidence type="ECO:0000259" key="7">
    <source>
        <dbReference type="PROSITE" id="PS00624"/>
    </source>
</evidence>
<dbReference type="InterPro" id="IPR036188">
    <property type="entry name" value="FAD/NAD-bd_sf"/>
</dbReference>
<gene>
    <name evidence="8" type="ORF">GCM10007207_16610</name>
</gene>
<dbReference type="InterPro" id="IPR000172">
    <property type="entry name" value="GMC_OxRdtase_N"/>
</dbReference>
<evidence type="ECO:0000259" key="6">
    <source>
        <dbReference type="PROSITE" id="PS00623"/>
    </source>
</evidence>
<proteinExistence type="inferred from homology"/>
<reference evidence="9" key="1">
    <citation type="journal article" date="2019" name="Int. J. Syst. Evol. Microbiol.">
        <title>The Global Catalogue of Microorganisms (GCM) 10K type strain sequencing project: providing services to taxonomists for standard genome sequencing and annotation.</title>
        <authorList>
            <consortium name="The Broad Institute Genomics Platform"/>
            <consortium name="The Broad Institute Genome Sequencing Center for Infectious Disease"/>
            <person name="Wu L."/>
            <person name="Ma J."/>
        </authorList>
    </citation>
    <scope>NUCLEOTIDE SEQUENCE [LARGE SCALE GENOMIC DNA]</scope>
    <source>
        <strain evidence="9">CCM 7132</strain>
    </source>
</reference>
<comment type="similarity">
    <text evidence="2 5">Belongs to the GMC oxidoreductase family.</text>
</comment>
<organism evidence="8 9">
    <name type="scientific">Asaia siamensis</name>
    <dbReference type="NCBI Taxonomy" id="110479"/>
    <lineage>
        <taxon>Bacteria</taxon>
        <taxon>Pseudomonadati</taxon>
        <taxon>Pseudomonadota</taxon>
        <taxon>Alphaproteobacteria</taxon>
        <taxon>Acetobacterales</taxon>
        <taxon>Acetobacteraceae</taxon>
        <taxon>Asaia</taxon>
    </lineage>
</organism>
<dbReference type="RefSeq" id="WP_188426327.1">
    <property type="nucleotide sequence ID" value="NZ_BMCH01000004.1"/>
</dbReference>
<dbReference type="EMBL" id="BMCH01000004">
    <property type="protein sequence ID" value="GGC31836.1"/>
    <property type="molecule type" value="Genomic_DNA"/>
</dbReference>
<feature type="domain" description="Glucose-methanol-choline oxidoreductase N-terminal" evidence="7">
    <location>
        <begin position="258"/>
        <end position="272"/>
    </location>
</feature>
<evidence type="ECO:0000256" key="1">
    <source>
        <dbReference type="ARBA" id="ARBA00001974"/>
    </source>
</evidence>
<evidence type="ECO:0000256" key="3">
    <source>
        <dbReference type="ARBA" id="ARBA00022630"/>
    </source>
</evidence>
<dbReference type="PROSITE" id="PS51257">
    <property type="entry name" value="PROKAR_LIPOPROTEIN"/>
    <property type="match status" value="1"/>
</dbReference>
<feature type="domain" description="Glucose-methanol-choline oxidoreductase N-terminal" evidence="6">
    <location>
        <begin position="85"/>
        <end position="108"/>
    </location>
</feature>
<protein>
    <submittedName>
        <fullName evidence="8">Sorbose dehydrogenase</fullName>
    </submittedName>
</protein>
<comment type="caution">
    <text evidence="8">The sequence shown here is derived from an EMBL/GenBank/DDBJ whole genome shotgun (WGS) entry which is preliminary data.</text>
</comment>
<evidence type="ECO:0000313" key="8">
    <source>
        <dbReference type="EMBL" id="GGC31836.1"/>
    </source>
</evidence>
<evidence type="ECO:0000313" key="9">
    <source>
        <dbReference type="Proteomes" id="UP000637769"/>
    </source>
</evidence>
<sequence length="537" mass="58120">MPKQAKTCDVIVIGAGAAGCVVAGRLAERSTASVVVLEAGLNDFDPLIHIPAGFAKILQKDWHVWAYDTALQKQLDGTTRRYRSGRVVGGGSSINAMCYVRGQKQDFDRWQEAAGEGASWDFETMLRHFRAQECNDTFHDRFHGIDGPLRISLPKGINALNAGCLKAFQEAGLPYNPDYNGESQRGVSPVQGNYADGRRCSAADAFLRPALRSGRVELRTSATVTRILIDKGRAIGVEYVSRGKRHRLFAGQVVVSSGAIHTPKLLMLSGIGAADQLTGLGVQIRHDSPEVGQNLADHPIVPLKAFCRDGFGYQRSAQGLGALATGLRYLLTKTGPAASNAIDTVSYFDPQDPAAEPSIQCYHAPIISEDGLSPSGKQAGVTFELVVLQPQSRGSITLGSLDPRAMPRIDPNFFGETQDLDLAVKSVRYMRDVMTQPSLQRILTAEVAPGIERQSDAELAQWVRRVATTMWHPVGTCRMGADDRAVVDSRLRVNGIENLRVIDASIMPNITSGNTNAPTMALARHGTDMMIDDLCLA</sequence>
<comment type="cofactor">
    <cofactor evidence="1">
        <name>FAD</name>
        <dbReference type="ChEBI" id="CHEBI:57692"/>
    </cofactor>
</comment>
<dbReference type="Gene3D" id="3.50.50.60">
    <property type="entry name" value="FAD/NAD(P)-binding domain"/>
    <property type="match status" value="1"/>
</dbReference>
<dbReference type="PANTHER" id="PTHR11552">
    <property type="entry name" value="GLUCOSE-METHANOL-CHOLINE GMC OXIDOREDUCTASE"/>
    <property type="match status" value="1"/>
</dbReference>
<keyword evidence="3 5" id="KW-0285">Flavoprotein</keyword>
<dbReference type="PANTHER" id="PTHR11552:SF147">
    <property type="entry name" value="CHOLINE DEHYDROGENASE, MITOCHONDRIAL"/>
    <property type="match status" value="1"/>
</dbReference>
<evidence type="ECO:0000256" key="4">
    <source>
        <dbReference type="ARBA" id="ARBA00022827"/>
    </source>
</evidence>
<evidence type="ECO:0000256" key="2">
    <source>
        <dbReference type="ARBA" id="ARBA00010790"/>
    </source>
</evidence>
<name>A0ABQ1M1F6_9PROT</name>
<dbReference type="PROSITE" id="PS00624">
    <property type="entry name" value="GMC_OXRED_2"/>
    <property type="match status" value="1"/>
</dbReference>